<organism evidence="1 2">
    <name type="scientific">Neoroseomonas lacus</name>
    <dbReference type="NCBI Taxonomy" id="287609"/>
    <lineage>
        <taxon>Bacteria</taxon>
        <taxon>Pseudomonadati</taxon>
        <taxon>Pseudomonadota</taxon>
        <taxon>Alphaproteobacteria</taxon>
        <taxon>Acetobacterales</taxon>
        <taxon>Acetobacteraceae</taxon>
        <taxon>Neoroseomonas</taxon>
    </lineage>
</organism>
<gene>
    <name evidence="1" type="ORF">GCM10011320_43460</name>
</gene>
<comment type="caution">
    <text evidence="1">The sequence shown here is derived from an EMBL/GenBank/DDBJ whole genome shotgun (WGS) entry which is preliminary data.</text>
</comment>
<dbReference type="Gene3D" id="3.40.640.10">
    <property type="entry name" value="Type I PLP-dependent aspartate aminotransferase-like (Major domain)"/>
    <property type="match status" value="1"/>
</dbReference>
<dbReference type="PANTHER" id="PTHR43799">
    <property type="entry name" value="AMINOTRANSFERASE, PUTATIVE-RELATED"/>
    <property type="match status" value="1"/>
</dbReference>
<reference evidence="1" key="2">
    <citation type="submission" date="2020-09" db="EMBL/GenBank/DDBJ databases">
        <authorList>
            <person name="Sun Q."/>
            <person name="Zhou Y."/>
        </authorList>
    </citation>
    <scope>NUCLEOTIDE SEQUENCE</scope>
    <source>
        <strain evidence="1">CGMCC 1.3617</strain>
    </source>
</reference>
<name>A0A917NV69_9PROT</name>
<keyword evidence="1" id="KW-0032">Aminotransferase</keyword>
<evidence type="ECO:0000313" key="1">
    <source>
        <dbReference type="EMBL" id="GGJ31358.1"/>
    </source>
</evidence>
<accession>A0A917NV69</accession>
<dbReference type="InterPro" id="IPR015422">
    <property type="entry name" value="PyrdxlP-dep_Trfase_small"/>
</dbReference>
<dbReference type="Pfam" id="PF12897">
    <property type="entry name" value="Asp_aminotransf"/>
    <property type="match status" value="1"/>
</dbReference>
<dbReference type="CDD" id="cd00609">
    <property type="entry name" value="AAT_like"/>
    <property type="match status" value="1"/>
</dbReference>
<dbReference type="Gene3D" id="3.90.1150.10">
    <property type="entry name" value="Aspartate Aminotransferase, domain 1"/>
    <property type="match status" value="1"/>
</dbReference>
<sequence length="441" mass="46801">MSHTFSPVVASRDAETLAVTLLSPEALAAQGAEARAAYARLAAAGLKLDMTRGKPSPEQLDLADGMLALPGNRDFVTETGEDARNYGGLQGLVEARRLFGAMLGVSPEAVVVNENSSLAVMHDCIVWALLKGVAGGKPWVGQDVAFLCPVPGYDRHFGLCEGFGIRLIPVPMTGEGPDMDAVERLVADPAVKGMWCVPVYSNPDGVTYSDATVRRLAAMPTAAPDFRLFWDNAYGVHHLTENRPAPHDILGLTAAAGHPDRAFIFASTSKITLAGAGLAFFAGSKGNVAWYLEQVGRRTIGPDKLNQLRHTRFLRDLDGIHRHMAAHRRLIAPKFAAVLEALDTRLGGLGLARWTTPEGGYFITVEMLQGSAKRVVELARGLGIALTPAGATSPHGRDPTDAVLRLAPTYPSVEDVRAAAEGIALCIHLAALEAAGLDRAA</sequence>
<dbReference type="AlphaFoldDB" id="A0A917NV69"/>
<dbReference type="InterPro" id="IPR015424">
    <property type="entry name" value="PyrdxlP-dep_Trfase"/>
</dbReference>
<dbReference type="InterPro" id="IPR024551">
    <property type="entry name" value="AspAT_Ic"/>
</dbReference>
<protein>
    <submittedName>
        <fullName evidence="1">Aminotransferase</fullName>
    </submittedName>
</protein>
<dbReference type="SUPFAM" id="SSF53383">
    <property type="entry name" value="PLP-dependent transferases"/>
    <property type="match status" value="1"/>
</dbReference>
<dbReference type="InterPro" id="IPR015421">
    <property type="entry name" value="PyrdxlP-dep_Trfase_major"/>
</dbReference>
<evidence type="ECO:0000313" key="2">
    <source>
        <dbReference type="Proteomes" id="UP000661507"/>
    </source>
</evidence>
<dbReference type="EMBL" id="BMKW01000011">
    <property type="protein sequence ID" value="GGJ31358.1"/>
    <property type="molecule type" value="Genomic_DNA"/>
</dbReference>
<proteinExistence type="predicted"/>
<keyword evidence="2" id="KW-1185">Reference proteome</keyword>
<dbReference type="GO" id="GO:0004069">
    <property type="term" value="F:L-aspartate:2-oxoglutarate aminotransferase activity"/>
    <property type="evidence" value="ECO:0007669"/>
    <property type="project" value="InterPro"/>
</dbReference>
<reference evidence="1" key="1">
    <citation type="journal article" date="2014" name="Int. J. Syst. Evol. Microbiol.">
        <title>Complete genome sequence of Corynebacterium casei LMG S-19264T (=DSM 44701T), isolated from a smear-ripened cheese.</title>
        <authorList>
            <consortium name="US DOE Joint Genome Institute (JGI-PGF)"/>
            <person name="Walter F."/>
            <person name="Albersmeier A."/>
            <person name="Kalinowski J."/>
            <person name="Ruckert C."/>
        </authorList>
    </citation>
    <scope>NUCLEOTIDE SEQUENCE</scope>
    <source>
        <strain evidence="1">CGMCC 1.3617</strain>
    </source>
</reference>
<keyword evidence="1" id="KW-0808">Transferase</keyword>
<dbReference type="PANTHER" id="PTHR43799:SF1">
    <property type="entry name" value="ASPARTATE AMINOTRANSFERASE"/>
    <property type="match status" value="1"/>
</dbReference>
<dbReference type="Proteomes" id="UP000661507">
    <property type="component" value="Unassembled WGS sequence"/>
</dbReference>